<dbReference type="PROSITE" id="PS50943">
    <property type="entry name" value="HTH_CROC1"/>
    <property type="match status" value="1"/>
</dbReference>
<evidence type="ECO:0000313" key="3">
    <source>
        <dbReference type="Proteomes" id="UP001315967"/>
    </source>
</evidence>
<dbReference type="SMART" id="SM00530">
    <property type="entry name" value="HTH_XRE"/>
    <property type="match status" value="1"/>
</dbReference>
<proteinExistence type="predicted"/>
<dbReference type="InterPro" id="IPR011990">
    <property type="entry name" value="TPR-like_helical_dom_sf"/>
</dbReference>
<dbReference type="PANTHER" id="PTHR37038:SF12">
    <property type="entry name" value="TRANSCRIPTIONAL REGULATOR"/>
    <property type="match status" value="1"/>
</dbReference>
<dbReference type="CDD" id="cd00093">
    <property type="entry name" value="HTH_XRE"/>
    <property type="match status" value="1"/>
</dbReference>
<dbReference type="PANTHER" id="PTHR37038">
    <property type="entry name" value="TRANSCRIPTIONAL REGULATOR-RELATED"/>
    <property type="match status" value="1"/>
</dbReference>
<organism evidence="2 3">
    <name type="scientific">Fundicoccus culcitae</name>
    <dbReference type="NCBI Taxonomy" id="2969821"/>
    <lineage>
        <taxon>Bacteria</taxon>
        <taxon>Bacillati</taxon>
        <taxon>Bacillota</taxon>
        <taxon>Bacilli</taxon>
        <taxon>Lactobacillales</taxon>
        <taxon>Aerococcaceae</taxon>
        <taxon>Fundicoccus</taxon>
    </lineage>
</organism>
<dbReference type="Gene3D" id="1.25.40.10">
    <property type="entry name" value="Tetratricopeptide repeat domain"/>
    <property type="match status" value="1"/>
</dbReference>
<dbReference type="EMBL" id="CP102453">
    <property type="protein sequence ID" value="UUX34340.1"/>
    <property type="molecule type" value="Genomic_DNA"/>
</dbReference>
<gene>
    <name evidence="2" type="ORF">NRE15_01440</name>
</gene>
<dbReference type="NCBIfam" id="TIGR01716">
    <property type="entry name" value="RGG_Cterm"/>
    <property type="match status" value="1"/>
</dbReference>
<dbReference type="Proteomes" id="UP001315967">
    <property type="component" value="Chromosome"/>
</dbReference>
<dbReference type="SUPFAM" id="SSF47413">
    <property type="entry name" value="lambda repressor-like DNA-binding domains"/>
    <property type="match status" value="1"/>
</dbReference>
<feature type="domain" description="HTH cro/C1-type" evidence="1">
    <location>
        <begin position="8"/>
        <end position="61"/>
    </location>
</feature>
<dbReference type="InterPro" id="IPR053163">
    <property type="entry name" value="HTH-type_regulator_Rgg"/>
</dbReference>
<name>A0ABY5P778_9LACT</name>
<accession>A0ABY5P778</accession>
<keyword evidence="3" id="KW-1185">Reference proteome</keyword>
<evidence type="ECO:0000259" key="1">
    <source>
        <dbReference type="PROSITE" id="PS50943"/>
    </source>
</evidence>
<dbReference type="InterPro" id="IPR010982">
    <property type="entry name" value="Lambda_DNA-bd_dom_sf"/>
</dbReference>
<dbReference type="RefSeq" id="WP_313793843.1">
    <property type="nucleotide sequence ID" value="NZ_CP102453.1"/>
</dbReference>
<dbReference type="InterPro" id="IPR010057">
    <property type="entry name" value="Transcription_activator_Rgg_C"/>
</dbReference>
<dbReference type="InterPro" id="IPR001387">
    <property type="entry name" value="Cro/C1-type_HTH"/>
</dbReference>
<protein>
    <submittedName>
        <fullName evidence="2">Helix-turn-helix domain-containing protein</fullName>
    </submittedName>
</protein>
<dbReference type="Pfam" id="PF21259">
    <property type="entry name" value="Rgg_C"/>
    <property type="match status" value="1"/>
</dbReference>
<dbReference type="Pfam" id="PF01381">
    <property type="entry name" value="HTH_3"/>
    <property type="match status" value="1"/>
</dbReference>
<evidence type="ECO:0000313" key="2">
    <source>
        <dbReference type="EMBL" id="UUX34340.1"/>
    </source>
</evidence>
<sequence length="290" mass="34058">MSDIGSTFRYFRKAKRMTLKQTSDGIVSVQFLSRFEKNESDISLSNFLSLLKRINVDISEFKLLSEDLGDKSQQQFLAQYGDAYRKQNLVKLSELIDSQTKLYLNSDNIRHYHNVIILNQRLKKIYGKPFDKEEAKVIFKYLLNSDEWQYYEVSLFGNSTFFMNRSQIENLSHTANKRSLRYDNLQVNSSNYALIMMNVINLFFDQDYLEPIAPLIKDIEYKLSKHNYFYDKNHLNFIKGVYKIRIGQVDEGVELCQESIRLMSHFGASEVANILQLELEALLLRINSEI</sequence>
<reference evidence="2 3" key="1">
    <citation type="submission" date="2022-08" db="EMBL/GenBank/DDBJ databases">
        <title>Aerococcaceae sp. nov isolated from spoiled eye mask.</title>
        <authorList>
            <person name="Zhou G."/>
            <person name="Xie X.-B."/>
            <person name="Shi Q.-S."/>
            <person name="Wang Y.-S."/>
            <person name="Wen X."/>
            <person name="Peng H."/>
            <person name="Yang X.-J."/>
            <person name="Tao H.-B."/>
            <person name="Huang X.-M."/>
        </authorList>
    </citation>
    <scope>NUCLEOTIDE SEQUENCE [LARGE SCALE GENOMIC DNA]</scope>
    <source>
        <strain evidence="3">DM20194951</strain>
    </source>
</reference>